<dbReference type="RefSeq" id="WP_114478087.1">
    <property type="nucleotide sequence ID" value="NZ_QPII01000003.1"/>
</dbReference>
<accession>A0A368U092</accession>
<dbReference type="InterPro" id="IPR027417">
    <property type="entry name" value="P-loop_NTPase"/>
</dbReference>
<dbReference type="Gene3D" id="3.40.50.300">
    <property type="entry name" value="P-loop containing nucleotide triphosphate hydrolases"/>
    <property type="match status" value="1"/>
</dbReference>
<organism evidence="1 2">
    <name type="scientific">Billgrantia montanilacus</name>
    <dbReference type="NCBI Taxonomy" id="2282305"/>
    <lineage>
        <taxon>Bacteria</taxon>
        <taxon>Pseudomonadati</taxon>
        <taxon>Pseudomonadota</taxon>
        <taxon>Gammaproteobacteria</taxon>
        <taxon>Oceanospirillales</taxon>
        <taxon>Halomonadaceae</taxon>
        <taxon>Billgrantia</taxon>
    </lineage>
</organism>
<reference evidence="1 2" key="1">
    <citation type="submission" date="2018-07" db="EMBL/GenBank/DDBJ databases">
        <title>Halomonas montanilacus sp. nov., isolated from Lake Pengyan on Tibetan Plateau.</title>
        <authorList>
            <person name="Lu H."/>
            <person name="Xing P."/>
            <person name="Wu Q."/>
        </authorList>
    </citation>
    <scope>NUCLEOTIDE SEQUENCE [LARGE SCALE GENOMIC DNA]</scope>
    <source>
        <strain evidence="1 2">PYC7W</strain>
    </source>
</reference>
<dbReference type="Proteomes" id="UP000252405">
    <property type="component" value="Unassembled WGS sequence"/>
</dbReference>
<dbReference type="OrthoDB" id="784829at2"/>
<dbReference type="EMBL" id="QPII01000003">
    <property type="protein sequence ID" value="RCV90485.1"/>
    <property type="molecule type" value="Genomic_DNA"/>
</dbReference>
<keyword evidence="2" id="KW-1185">Reference proteome</keyword>
<dbReference type="AlphaFoldDB" id="A0A368U092"/>
<protein>
    <submittedName>
        <fullName evidence="1">Uncharacterized protein</fullName>
    </submittedName>
</protein>
<name>A0A368U092_9GAMM</name>
<gene>
    <name evidence="1" type="ORF">DU505_05995</name>
</gene>
<sequence length="356" mass="40113">MTMLDRAAQLAAEQLDGQQPFSLDQFALNGHAETMEAKMQEDKFILGRLAILGQSTVFYAKPNAGKTLLTVWLLIEAIKAGEIEPTHVFYVNADDNHKGLAFKLRLAEQYGFRMLAPGYNGFEAKMLPSYLGSMVHDDQAMGKILVLDTVKKFTDLMSKGKSSAFSEVVRQFVMHGGSVIMLAHVNKHRDEEQRVVYSGTSDLVDDCDCAYTLDLVTEEMGRRTAKFENLKNRGDVALEAVYEYDASEGLSYRERLESIRPVSDAERHQAEKRRMMADRLERNREAVDAIKSCLRDGICKKTELIVEAKSRAVVSRQKIERALKEHTGSSPSSHEYWHLEVADKNAHIYKLNWGGG</sequence>
<comment type="caution">
    <text evidence="1">The sequence shown here is derived from an EMBL/GenBank/DDBJ whole genome shotgun (WGS) entry which is preliminary data.</text>
</comment>
<proteinExistence type="predicted"/>
<dbReference type="SUPFAM" id="SSF52540">
    <property type="entry name" value="P-loop containing nucleoside triphosphate hydrolases"/>
    <property type="match status" value="1"/>
</dbReference>
<evidence type="ECO:0000313" key="1">
    <source>
        <dbReference type="EMBL" id="RCV90485.1"/>
    </source>
</evidence>
<evidence type="ECO:0000313" key="2">
    <source>
        <dbReference type="Proteomes" id="UP000252405"/>
    </source>
</evidence>